<dbReference type="InterPro" id="IPR045272">
    <property type="entry name" value="ANXUR1/2-like"/>
</dbReference>
<evidence type="ECO:0000256" key="1">
    <source>
        <dbReference type="ARBA" id="ARBA00022527"/>
    </source>
</evidence>
<evidence type="ECO:0000256" key="4">
    <source>
        <dbReference type="ARBA" id="ARBA00022777"/>
    </source>
</evidence>
<keyword evidence="9" id="KW-1185">Reference proteome</keyword>
<evidence type="ECO:0000256" key="5">
    <source>
        <dbReference type="ARBA" id="ARBA00022840"/>
    </source>
</evidence>
<organism evidence="8 9">
    <name type="scientific">Deinandra increscens subsp. villosa</name>
    <dbReference type="NCBI Taxonomy" id="3103831"/>
    <lineage>
        <taxon>Eukaryota</taxon>
        <taxon>Viridiplantae</taxon>
        <taxon>Streptophyta</taxon>
        <taxon>Embryophyta</taxon>
        <taxon>Tracheophyta</taxon>
        <taxon>Spermatophyta</taxon>
        <taxon>Magnoliopsida</taxon>
        <taxon>eudicotyledons</taxon>
        <taxon>Gunneridae</taxon>
        <taxon>Pentapetalae</taxon>
        <taxon>asterids</taxon>
        <taxon>campanulids</taxon>
        <taxon>Asterales</taxon>
        <taxon>Asteraceae</taxon>
        <taxon>Asteroideae</taxon>
        <taxon>Heliantheae alliance</taxon>
        <taxon>Madieae</taxon>
        <taxon>Madiinae</taxon>
        <taxon>Deinandra</taxon>
    </lineage>
</organism>
<dbReference type="InterPro" id="IPR001245">
    <property type="entry name" value="Ser-Thr/Tyr_kinase_cat_dom"/>
</dbReference>
<proteinExistence type="predicted"/>
<evidence type="ECO:0000259" key="7">
    <source>
        <dbReference type="PROSITE" id="PS50011"/>
    </source>
</evidence>
<dbReference type="FunFam" id="3.30.200.20:FF:000039">
    <property type="entry name" value="receptor-like protein kinase FERONIA"/>
    <property type="match status" value="1"/>
</dbReference>
<keyword evidence="5 6" id="KW-0067">ATP-binding</keyword>
<keyword evidence="1" id="KW-0723">Serine/threonine-protein kinase</keyword>
<keyword evidence="4" id="KW-0418">Kinase</keyword>
<dbReference type="GO" id="GO:0004674">
    <property type="term" value="F:protein serine/threonine kinase activity"/>
    <property type="evidence" value="ECO:0007669"/>
    <property type="project" value="UniProtKB-KW"/>
</dbReference>
<protein>
    <recommendedName>
        <fullName evidence="7">Protein kinase domain-containing protein</fullName>
    </recommendedName>
</protein>
<dbReference type="InterPro" id="IPR017441">
    <property type="entry name" value="Protein_kinase_ATP_BS"/>
</dbReference>
<sequence>MDSTLARKIGHLQIPLEDVLVATDNFADENIISVGDFGPAYKGRLLRSGNSIKIAAKRLDPKFRHGYVHFLNEVSILSELNHENVISIIGFCDEKGEKIIITPSMANGSLQGDLDNPDLTWKQRLKISIGVARALGYLRHDEGRSYGVIHRNINSSTILLDENWEPKLSGFGISIKQSVNRDDRVILSEPIGALGYMDPEIKKRKGVTHKSDIYAFGVVLFEILCGRKAFIFIEKEEEANRFLAPLAKLHYENGTLEDIIHPNLRNQMNPQSLLKYSELAYSCLEEDPIHRPDVNYIISLLERTLNRQLGLKKLEKKNLEHLKISLDDILLASNKFSAHTYGSFDSGIVWYIGERDHFDKEKPSSKERENKDELPKRHNSVFIKRFLPTYEKQEEFFFTEIEILTSINHQNIVIPIGFCVEGSEMIIVFENPSNGYLVDYLTRKKEIRILTWERRLKICIDVAHALNYLHYEMEDKKVIIHTDIHSGKFVLDEKWGPKIDDFHTAVFMPSNQEDDALYLNKVVGTKYYRDPEHEKTGMLYRESDIYSFGVVLFEILCGRLAYDPIYLEESDQGLAHVARRSFGTGTLEKMIDPLIKGKINKDSFHSFIEIAYQCVSETQDQRPTIKVVVKELKKALLFQVSQEKQVQQRDKNPVGDQLQKTNHEISRNNFDLMVPLDVIKSVTHNFSDTYRFEVDADGCMWYRVELNHFHKENHLSVEGKNKGKHPKRHNNTVVIKRYPSRHRIFKEENFWTEIEMLTGVQHQNIAILLGFCAEASELILVIDNFSNGFLRSYLGEVNKMRIFTWEKRLKICIDIAHALNYLHYEMEDQKKIINRDICSENIGLDENWGAKIVNFWLSVFLPPKQEDEALYHNLRLGRTLYRDPEYELTKKLKRESDVYSFGVVLFEILCGRLASDPIYNKEGDGGLAVVARQSLHSRTLEKMIDPIIKEGTNENNFVLKRGPNKDSLNTFIEIAIQCVAETQDQRPSMKVVVRELEKALLSQQNNKENPSISLEDINQATQNFHNDNCVGGGGFGKVYTGKLQDGDGFKTIVAKRLNTRYGQGEQQFLTELQILLEYKHENIIGLVGYCNEKDEKIIVYEYASKGSLDRYLNDVSLTWVKRLNICIDVASALAFLHGGLKKTSKVLFEILCGRSMFAIQKQEGYSLPDFIKKKFEEGKDDEVVVFEQIREEIVPKSLTTFQEIAYQCLHHEREKRPTTKKVLIQLKKALEFQNMASTIAKFAHLQIPLEDVVKATNSFHHDNIIGQGDFGRAYKGRLLRSGRLMNIAARRFDCKHRDGDLKFLREISVLSHLSHPNLLSDYWIL</sequence>
<evidence type="ECO:0000256" key="6">
    <source>
        <dbReference type="PROSITE-ProRule" id="PRU10141"/>
    </source>
</evidence>
<gene>
    <name evidence="8" type="ORF">SSX86_012486</name>
</gene>
<dbReference type="PANTHER" id="PTHR27003">
    <property type="entry name" value="OS07G0166700 PROTEIN"/>
    <property type="match status" value="1"/>
</dbReference>
<dbReference type="Proteomes" id="UP001408789">
    <property type="component" value="Unassembled WGS sequence"/>
</dbReference>
<dbReference type="GO" id="GO:0004714">
    <property type="term" value="F:transmembrane receptor protein tyrosine kinase activity"/>
    <property type="evidence" value="ECO:0007669"/>
    <property type="project" value="InterPro"/>
</dbReference>
<dbReference type="PANTHER" id="PTHR27003:SF383">
    <property type="entry name" value="TYROSINE-PROTEIN KINASE, NON-RECEPTOR JAK_TYK2-RELATED"/>
    <property type="match status" value="1"/>
</dbReference>
<keyword evidence="3 6" id="KW-0547">Nucleotide-binding</keyword>
<dbReference type="Gene3D" id="3.30.200.20">
    <property type="entry name" value="Phosphorylase Kinase, domain 1"/>
    <property type="match status" value="4"/>
</dbReference>
<feature type="domain" description="Protein kinase" evidence="7">
    <location>
        <begin position="1024"/>
        <end position="1325"/>
    </location>
</feature>
<dbReference type="GO" id="GO:0005886">
    <property type="term" value="C:plasma membrane"/>
    <property type="evidence" value="ECO:0007669"/>
    <property type="project" value="TreeGrafter"/>
</dbReference>
<dbReference type="InterPro" id="IPR000719">
    <property type="entry name" value="Prot_kinase_dom"/>
</dbReference>
<dbReference type="Pfam" id="PF00069">
    <property type="entry name" value="Pkinase"/>
    <property type="match status" value="1"/>
</dbReference>
<reference evidence="8 9" key="1">
    <citation type="submission" date="2024-04" db="EMBL/GenBank/DDBJ databases">
        <title>The reference genome of an endangered Asteraceae, Deinandra increscens subsp. villosa, native to the Central Coast of California.</title>
        <authorList>
            <person name="Guilliams M."/>
            <person name="Hasenstab-Lehman K."/>
            <person name="Meyer R."/>
            <person name="Mcevoy S."/>
        </authorList>
    </citation>
    <scope>NUCLEOTIDE SEQUENCE [LARGE SCALE GENOMIC DNA]</scope>
    <source>
        <tissue evidence="8">Leaf</tissue>
    </source>
</reference>
<dbReference type="SUPFAM" id="SSF56112">
    <property type="entry name" value="Protein kinase-like (PK-like)"/>
    <property type="match status" value="5"/>
</dbReference>
<evidence type="ECO:0000256" key="2">
    <source>
        <dbReference type="ARBA" id="ARBA00022679"/>
    </source>
</evidence>
<comment type="caution">
    <text evidence="8">The sequence shown here is derived from an EMBL/GenBank/DDBJ whole genome shotgun (WGS) entry which is preliminary data.</text>
</comment>
<dbReference type="PROSITE" id="PS00107">
    <property type="entry name" value="PROTEIN_KINASE_ATP"/>
    <property type="match status" value="1"/>
</dbReference>
<keyword evidence="2" id="KW-0808">Transferase</keyword>
<name>A0AAP0D8I1_9ASTR</name>
<feature type="domain" description="Protein kinase" evidence="7">
    <location>
        <begin position="26"/>
        <end position="305"/>
    </location>
</feature>
<evidence type="ECO:0000313" key="8">
    <source>
        <dbReference type="EMBL" id="KAK9068373.1"/>
    </source>
</evidence>
<dbReference type="PROSITE" id="PS50011">
    <property type="entry name" value="PROTEIN_KINASE_DOM"/>
    <property type="match status" value="4"/>
</dbReference>
<dbReference type="InterPro" id="IPR011009">
    <property type="entry name" value="Kinase-like_dom_sf"/>
</dbReference>
<feature type="binding site" evidence="6">
    <location>
        <position position="1055"/>
    </location>
    <ligand>
        <name>ATP</name>
        <dbReference type="ChEBI" id="CHEBI:30616"/>
    </ligand>
</feature>
<evidence type="ECO:0000313" key="9">
    <source>
        <dbReference type="Proteomes" id="UP001408789"/>
    </source>
</evidence>
<accession>A0AAP0D8I1</accession>
<dbReference type="Pfam" id="PF07714">
    <property type="entry name" value="PK_Tyr_Ser-Thr"/>
    <property type="match status" value="3"/>
</dbReference>
<dbReference type="Gene3D" id="1.10.510.10">
    <property type="entry name" value="Transferase(Phosphotransferase) domain 1"/>
    <property type="match status" value="5"/>
</dbReference>
<feature type="domain" description="Protein kinase" evidence="7">
    <location>
        <begin position="335"/>
        <end position="637"/>
    </location>
</feature>
<evidence type="ECO:0000256" key="3">
    <source>
        <dbReference type="ARBA" id="ARBA00022741"/>
    </source>
</evidence>
<feature type="domain" description="Protein kinase" evidence="7">
    <location>
        <begin position="686"/>
        <end position="1001"/>
    </location>
</feature>
<dbReference type="GO" id="GO:0009506">
    <property type="term" value="C:plasmodesma"/>
    <property type="evidence" value="ECO:0007669"/>
    <property type="project" value="TreeGrafter"/>
</dbReference>
<dbReference type="EMBL" id="JBCNJP010000014">
    <property type="protein sequence ID" value="KAK9068373.1"/>
    <property type="molecule type" value="Genomic_DNA"/>
</dbReference>
<dbReference type="GO" id="GO:0005524">
    <property type="term" value="F:ATP binding"/>
    <property type="evidence" value="ECO:0007669"/>
    <property type="project" value="UniProtKB-UniRule"/>
</dbReference>